<name>A0A1S6IMF1_9LACT</name>
<dbReference type="InterPro" id="IPR010368">
    <property type="entry name" value="Com_YlbF"/>
</dbReference>
<evidence type="ECO:0000313" key="2">
    <source>
        <dbReference type="EMBL" id="AQS52715.1"/>
    </source>
</evidence>
<dbReference type="Gene3D" id="1.20.1500.10">
    <property type="entry name" value="YheA/YmcA-like"/>
    <property type="match status" value="1"/>
</dbReference>
<evidence type="ECO:0000313" key="3">
    <source>
        <dbReference type="Proteomes" id="UP000188993"/>
    </source>
</evidence>
<dbReference type="EMBL" id="CP019728">
    <property type="protein sequence ID" value="AQS52715.1"/>
    <property type="molecule type" value="Genomic_DNA"/>
</dbReference>
<reference evidence="2 3" key="1">
    <citation type="journal article" date="2014" name="Int. J. Syst. Evol. Microbiol.">
        <title>Jeotgalibaca dankookensis gen. nov., sp. nov., a member of the family Carnobacteriaceae, isolated from seujeot (Korean traditional food).</title>
        <authorList>
            <person name="Lee D.G."/>
            <person name="Trujillo M.E."/>
            <person name="Kang H."/>
            <person name="Ahn T.Y."/>
        </authorList>
    </citation>
    <scope>NUCLEOTIDE SEQUENCE [LARGE SCALE GENOMIC DNA]</scope>
    <source>
        <strain evidence="2 3">EX-07</strain>
    </source>
</reference>
<sequence length="119" mass="13795">MKNIYDIAYDLEKELRQQPSFEELKEAFVAVQKDPEAKALFAEFTGMQQEIQMMQMTGQPLEEDYIENAQEIAGRASENELIKGMMTAEQQLSTVIEDINKIIVRPLQEMYQENTEPTE</sequence>
<dbReference type="STRING" id="708126.BW727_100322"/>
<dbReference type="InterPro" id="IPR023378">
    <property type="entry name" value="YheA/YmcA-like_dom_sf"/>
</dbReference>
<dbReference type="Pfam" id="PF06133">
    <property type="entry name" value="Com_YlbF"/>
    <property type="match status" value="1"/>
</dbReference>
<proteinExistence type="inferred from homology"/>
<dbReference type="Proteomes" id="UP000188993">
    <property type="component" value="Chromosome"/>
</dbReference>
<gene>
    <name evidence="2" type="ORF">BW727_100322</name>
</gene>
<dbReference type="KEGG" id="jda:BW727_100322"/>
<dbReference type="SUPFAM" id="SSF158622">
    <property type="entry name" value="YheA/YmcA-like"/>
    <property type="match status" value="1"/>
</dbReference>
<protein>
    <recommendedName>
        <fullName evidence="1">UPF0342 protein BW727_100322</fullName>
    </recommendedName>
</protein>
<evidence type="ECO:0000256" key="1">
    <source>
        <dbReference type="HAMAP-Rule" id="MF_01526"/>
    </source>
</evidence>
<keyword evidence="3" id="KW-1185">Reference proteome</keyword>
<organism evidence="2 3">
    <name type="scientific">Jeotgalibaca dankookensis</name>
    <dbReference type="NCBI Taxonomy" id="708126"/>
    <lineage>
        <taxon>Bacteria</taxon>
        <taxon>Bacillati</taxon>
        <taxon>Bacillota</taxon>
        <taxon>Bacilli</taxon>
        <taxon>Lactobacillales</taxon>
        <taxon>Carnobacteriaceae</taxon>
        <taxon>Jeotgalibaca</taxon>
    </lineage>
</organism>
<dbReference type="HAMAP" id="MF_01526">
    <property type="entry name" value="UPF0342"/>
    <property type="match status" value="1"/>
</dbReference>
<dbReference type="AlphaFoldDB" id="A0A1S6IMF1"/>
<dbReference type="OrthoDB" id="9811402at2"/>
<comment type="similarity">
    <text evidence="1">Belongs to the UPF0342 family.</text>
</comment>
<dbReference type="RefSeq" id="WP_062470995.1">
    <property type="nucleotide sequence ID" value="NZ_BBYN01000024.1"/>
</dbReference>
<accession>A0A1S6IMF1</accession>